<dbReference type="Proteomes" id="UP000260793">
    <property type="component" value="Unassembled WGS sequence"/>
</dbReference>
<dbReference type="Gene3D" id="3.10.350.10">
    <property type="entry name" value="LysM domain"/>
    <property type="match status" value="1"/>
</dbReference>
<evidence type="ECO:0000313" key="2">
    <source>
        <dbReference type="EMBL" id="RGK37757.1"/>
    </source>
</evidence>
<dbReference type="RefSeq" id="WP_117688527.1">
    <property type="nucleotide sequence ID" value="NZ_QSQN01000034.1"/>
</dbReference>
<dbReference type="PROSITE" id="PS51782">
    <property type="entry name" value="LYSM"/>
    <property type="match status" value="1"/>
</dbReference>
<protein>
    <submittedName>
        <fullName evidence="2">DUF3794 domain-containing protein</fullName>
    </submittedName>
</protein>
<dbReference type="CDD" id="cd00118">
    <property type="entry name" value="LysM"/>
    <property type="match status" value="1"/>
</dbReference>
<comment type="caution">
    <text evidence="2">The sequence shown here is derived from an EMBL/GenBank/DDBJ whole genome shotgun (WGS) entry which is preliminary data.</text>
</comment>
<evidence type="ECO:0000313" key="3">
    <source>
        <dbReference type="Proteomes" id="UP000260793"/>
    </source>
</evidence>
<dbReference type="InterPro" id="IPR018392">
    <property type="entry name" value="LysM"/>
</dbReference>
<evidence type="ECO:0000259" key="1">
    <source>
        <dbReference type="PROSITE" id="PS51782"/>
    </source>
</evidence>
<proteinExistence type="predicted"/>
<dbReference type="SUPFAM" id="SSF54106">
    <property type="entry name" value="LysM domain"/>
    <property type="match status" value="1"/>
</dbReference>
<dbReference type="EMBL" id="QSQN01000034">
    <property type="protein sequence ID" value="RGK37757.1"/>
    <property type="molecule type" value="Genomic_DNA"/>
</dbReference>
<dbReference type="Pfam" id="PF12673">
    <property type="entry name" value="SipL"/>
    <property type="match status" value="3"/>
</dbReference>
<dbReference type="Pfam" id="PF01476">
    <property type="entry name" value="LysM"/>
    <property type="match status" value="1"/>
</dbReference>
<gene>
    <name evidence="2" type="ORF">DXD17_11720</name>
</gene>
<reference evidence="2 3" key="1">
    <citation type="submission" date="2018-08" db="EMBL/GenBank/DDBJ databases">
        <title>A genome reference for cultivated species of the human gut microbiota.</title>
        <authorList>
            <person name="Zou Y."/>
            <person name="Xue W."/>
            <person name="Luo G."/>
        </authorList>
    </citation>
    <scope>NUCLEOTIDE SEQUENCE [LARGE SCALE GENOMIC DNA]</scope>
    <source>
        <strain evidence="2 3">TF11-7</strain>
    </source>
</reference>
<organism evidence="2 3">
    <name type="scientific">[Ruminococcus] lactaris</name>
    <dbReference type="NCBI Taxonomy" id="46228"/>
    <lineage>
        <taxon>Bacteria</taxon>
        <taxon>Bacillati</taxon>
        <taxon>Bacillota</taxon>
        <taxon>Clostridia</taxon>
        <taxon>Lachnospirales</taxon>
        <taxon>Lachnospiraceae</taxon>
        <taxon>Mediterraneibacter</taxon>
    </lineage>
</organism>
<dbReference type="SMART" id="SM00257">
    <property type="entry name" value="LysM"/>
    <property type="match status" value="1"/>
</dbReference>
<accession>A0A3E4LJU3</accession>
<feature type="domain" description="LysM" evidence="1">
    <location>
        <begin position="468"/>
        <end position="511"/>
    </location>
</feature>
<dbReference type="AlphaFoldDB" id="A0A3E4LJU3"/>
<sequence length="519" mass="60592">MELIKKRIHYVREGKKIFDQFYVDEEYNVPEAKEDVRRIVDTGTELKIEEIRPVENYVRITGKLYFRILYLNVSSDPKPGVLEGKLPFEEMVYAENQEGEEFYVQNVRIEFTPSLIHSRKLSLRAMVELEVGREKMVDEETVTDAEGDVPLYKKMKKVQLLQLEVTKKDTYRIKEEITIPGTKESIGQILFTDISERKLELRPGQDELIVRGELFLFCMYLSGDEKPDWISQTIPYEGRIPCEGISEEMYFSIRHTMEDTLTDLRMDEDGEMRILGIEGTLALHMNFYREESVELLEDLYSLQKQCLFDTTEVVCEELLMQNQSKCKVTERLSLPELKTDVLQILHARGAIQVEHADRTGEGIRVEGILHLSFLYLRGDDAEPYGSWQGMIPFEHQIECKEMPEETVYNMEQHIEQLQITLVGSESVEIKGILTFDTFLRRPVKVWTMENVREEPLDLEQLEKRPSIVGHIVQSGEDLWQLAKQYMTTKEGIMEVNEMQNENVKEGDKLLIFKENMSIL</sequence>
<dbReference type="InterPro" id="IPR024300">
    <property type="entry name" value="SipL_SPOCS_dom"/>
</dbReference>
<dbReference type="InterPro" id="IPR036779">
    <property type="entry name" value="LysM_dom_sf"/>
</dbReference>
<name>A0A3E4LJU3_9FIRM</name>